<dbReference type="SUPFAM" id="SSF46785">
    <property type="entry name" value="Winged helix' DNA-binding domain"/>
    <property type="match status" value="1"/>
</dbReference>
<dbReference type="Gene3D" id="2.60.120.10">
    <property type="entry name" value="Jelly Rolls"/>
    <property type="match status" value="1"/>
</dbReference>
<proteinExistence type="predicted"/>
<accession>A0A3G8M9K5</accession>
<evidence type="ECO:0000259" key="5">
    <source>
        <dbReference type="PROSITE" id="PS51063"/>
    </source>
</evidence>
<protein>
    <submittedName>
        <fullName evidence="6">Crp/Fnr family transcriptional regulator</fullName>
    </submittedName>
</protein>
<sequence>MSDEGQTMPSDWIDETPSLRSLDAATKTLLRDSAMRKQIPRGAVLFRPGDYCAHFPLIVSGSVRVQRVTESGREIVLYRVGANETCILTTASLLSDDAYAAEGVAETDVTAYVVPADRFNALMNASESFRALVFDGYGKRLASLMSRIEEIVCTRINVRLAERLLALRGAGDKIAATQQALAADLGTAREVVGRTLKTFERSGWVKLSRGGAEIVNLAALRSLCDAQRD</sequence>
<dbReference type="Proteomes" id="UP000273982">
    <property type="component" value="Chromosome"/>
</dbReference>
<dbReference type="PROSITE" id="PS51063">
    <property type="entry name" value="HTH_CRP_2"/>
    <property type="match status" value="1"/>
</dbReference>
<evidence type="ECO:0000256" key="2">
    <source>
        <dbReference type="ARBA" id="ARBA00023125"/>
    </source>
</evidence>
<dbReference type="EMBL" id="CP034086">
    <property type="protein sequence ID" value="AZG77790.1"/>
    <property type="molecule type" value="Genomic_DNA"/>
</dbReference>
<dbReference type="SMART" id="SM00419">
    <property type="entry name" value="HTH_CRP"/>
    <property type="match status" value="1"/>
</dbReference>
<dbReference type="InterPro" id="IPR050397">
    <property type="entry name" value="Env_Response_Regulators"/>
</dbReference>
<dbReference type="InterPro" id="IPR000595">
    <property type="entry name" value="cNMP-bd_dom"/>
</dbReference>
<evidence type="ECO:0000313" key="6">
    <source>
        <dbReference type="EMBL" id="AZG77790.1"/>
    </source>
</evidence>
<organism evidence="6 7">
    <name type="scientific">Methylocystis rosea</name>
    <dbReference type="NCBI Taxonomy" id="173366"/>
    <lineage>
        <taxon>Bacteria</taxon>
        <taxon>Pseudomonadati</taxon>
        <taxon>Pseudomonadota</taxon>
        <taxon>Alphaproteobacteria</taxon>
        <taxon>Hyphomicrobiales</taxon>
        <taxon>Methylocystaceae</taxon>
        <taxon>Methylocystis</taxon>
    </lineage>
</organism>
<dbReference type="Pfam" id="PF00027">
    <property type="entry name" value="cNMP_binding"/>
    <property type="match status" value="1"/>
</dbReference>
<dbReference type="SUPFAM" id="SSF51206">
    <property type="entry name" value="cAMP-binding domain-like"/>
    <property type="match status" value="1"/>
</dbReference>
<keyword evidence="2" id="KW-0238">DNA-binding</keyword>
<evidence type="ECO:0000256" key="1">
    <source>
        <dbReference type="ARBA" id="ARBA00023015"/>
    </source>
</evidence>
<dbReference type="CDD" id="cd00038">
    <property type="entry name" value="CAP_ED"/>
    <property type="match status" value="1"/>
</dbReference>
<feature type="domain" description="HTH crp-type" evidence="5">
    <location>
        <begin position="154"/>
        <end position="218"/>
    </location>
</feature>
<dbReference type="InterPro" id="IPR014710">
    <property type="entry name" value="RmlC-like_jellyroll"/>
</dbReference>
<keyword evidence="3" id="KW-0804">Transcription</keyword>
<dbReference type="Pfam" id="PF13545">
    <property type="entry name" value="HTH_Crp_2"/>
    <property type="match status" value="1"/>
</dbReference>
<dbReference type="GO" id="GO:0005829">
    <property type="term" value="C:cytosol"/>
    <property type="evidence" value="ECO:0007669"/>
    <property type="project" value="TreeGrafter"/>
</dbReference>
<gene>
    <name evidence="6" type="ORF">EHO51_14225</name>
</gene>
<feature type="domain" description="Cyclic nucleotide-binding" evidence="4">
    <location>
        <begin position="18"/>
        <end position="140"/>
    </location>
</feature>
<dbReference type="InterPro" id="IPR036390">
    <property type="entry name" value="WH_DNA-bd_sf"/>
</dbReference>
<keyword evidence="1" id="KW-0805">Transcription regulation</keyword>
<reference evidence="6 7" key="1">
    <citation type="submission" date="2018-11" db="EMBL/GenBank/DDBJ databases">
        <title>Genome squencing of methanotrophic bacteria isolated from alkaline groundwater in Korea.</title>
        <authorList>
            <person name="Nguyen L.N."/>
        </authorList>
    </citation>
    <scope>NUCLEOTIDE SEQUENCE [LARGE SCALE GENOMIC DNA]</scope>
    <source>
        <strain evidence="6 7">GW6</strain>
    </source>
</reference>
<dbReference type="AlphaFoldDB" id="A0A3G8M9K5"/>
<dbReference type="Gene3D" id="1.10.10.10">
    <property type="entry name" value="Winged helix-like DNA-binding domain superfamily/Winged helix DNA-binding domain"/>
    <property type="match status" value="1"/>
</dbReference>
<dbReference type="KEGG" id="mros:EHO51_14225"/>
<dbReference type="InterPro" id="IPR036388">
    <property type="entry name" value="WH-like_DNA-bd_sf"/>
</dbReference>
<name>A0A3G8M9K5_9HYPH</name>
<evidence type="ECO:0000313" key="7">
    <source>
        <dbReference type="Proteomes" id="UP000273982"/>
    </source>
</evidence>
<dbReference type="PANTHER" id="PTHR24567:SF74">
    <property type="entry name" value="HTH-TYPE TRANSCRIPTIONAL REGULATOR ARCR"/>
    <property type="match status" value="1"/>
</dbReference>
<dbReference type="InterPro" id="IPR012318">
    <property type="entry name" value="HTH_CRP"/>
</dbReference>
<dbReference type="GO" id="GO:0003700">
    <property type="term" value="F:DNA-binding transcription factor activity"/>
    <property type="evidence" value="ECO:0007669"/>
    <property type="project" value="TreeGrafter"/>
</dbReference>
<dbReference type="SMART" id="SM00100">
    <property type="entry name" value="cNMP"/>
    <property type="match status" value="1"/>
</dbReference>
<dbReference type="PANTHER" id="PTHR24567">
    <property type="entry name" value="CRP FAMILY TRANSCRIPTIONAL REGULATORY PROTEIN"/>
    <property type="match status" value="1"/>
</dbReference>
<dbReference type="InterPro" id="IPR018490">
    <property type="entry name" value="cNMP-bd_dom_sf"/>
</dbReference>
<dbReference type="PROSITE" id="PS50042">
    <property type="entry name" value="CNMP_BINDING_3"/>
    <property type="match status" value="1"/>
</dbReference>
<evidence type="ECO:0000259" key="4">
    <source>
        <dbReference type="PROSITE" id="PS50042"/>
    </source>
</evidence>
<evidence type="ECO:0000256" key="3">
    <source>
        <dbReference type="ARBA" id="ARBA00023163"/>
    </source>
</evidence>
<dbReference type="RefSeq" id="WP_124739434.1">
    <property type="nucleotide sequence ID" value="NZ_CP034086.1"/>
</dbReference>
<dbReference type="GO" id="GO:0003677">
    <property type="term" value="F:DNA binding"/>
    <property type="evidence" value="ECO:0007669"/>
    <property type="project" value="UniProtKB-KW"/>
</dbReference>